<dbReference type="AlphaFoldDB" id="A0A2R6NJ85"/>
<name>A0A2R6NJ85_9APHY</name>
<keyword evidence="3" id="KW-1185">Reference proteome</keyword>
<accession>A0A2R6NJ85</accession>
<gene>
    <name evidence="2" type="ORF">PHLCEN_2v11890</name>
</gene>
<dbReference type="Proteomes" id="UP000186601">
    <property type="component" value="Unassembled WGS sequence"/>
</dbReference>
<protein>
    <submittedName>
        <fullName evidence="2">Uncharacterized protein</fullName>
    </submittedName>
</protein>
<evidence type="ECO:0000256" key="1">
    <source>
        <dbReference type="SAM" id="MobiDB-lite"/>
    </source>
</evidence>
<comment type="caution">
    <text evidence="2">The sequence shown here is derived from an EMBL/GenBank/DDBJ whole genome shotgun (WGS) entry which is preliminary data.</text>
</comment>
<reference evidence="2 3" key="1">
    <citation type="submission" date="2018-02" db="EMBL/GenBank/DDBJ databases">
        <title>Genome sequence of the basidiomycete white-rot fungus Phlebia centrifuga.</title>
        <authorList>
            <person name="Granchi Z."/>
            <person name="Peng M."/>
            <person name="de Vries R.P."/>
            <person name="Hilden K."/>
            <person name="Makela M.R."/>
            <person name="Grigoriev I."/>
            <person name="Riley R."/>
        </authorList>
    </citation>
    <scope>NUCLEOTIDE SEQUENCE [LARGE SCALE GENOMIC DNA]</scope>
    <source>
        <strain evidence="2 3">FBCC195</strain>
    </source>
</reference>
<organism evidence="2 3">
    <name type="scientific">Hermanssonia centrifuga</name>
    <dbReference type="NCBI Taxonomy" id="98765"/>
    <lineage>
        <taxon>Eukaryota</taxon>
        <taxon>Fungi</taxon>
        <taxon>Dikarya</taxon>
        <taxon>Basidiomycota</taxon>
        <taxon>Agaricomycotina</taxon>
        <taxon>Agaricomycetes</taxon>
        <taxon>Polyporales</taxon>
        <taxon>Meruliaceae</taxon>
        <taxon>Hermanssonia</taxon>
    </lineage>
</organism>
<feature type="compositionally biased region" description="Low complexity" evidence="1">
    <location>
        <begin position="86"/>
        <end position="101"/>
    </location>
</feature>
<sequence length="233" mass="25252">MTVRSPSGMESFFKKLKKSLDITSTPPAPKIGRIPLPDVGEGELYLHLDTTRDFDDEGSIESDRLSSPQSPGFPKRKESISISRGSTPQSRSASRTSSSSYPHPPTPGIVAPTPRWNVGATLREEGWKSCTPVGDVAKPGMFKDRRSSSKTRPSTTSPSPPPSTASLSQLKERTLSPASDIRHIPSRPRPRASSSTSRPPPTPLSSRITERTLTPQPDSLKRPLKGILKSSMS</sequence>
<feature type="region of interest" description="Disordered" evidence="1">
    <location>
        <begin position="47"/>
        <end position="233"/>
    </location>
</feature>
<dbReference type="EMBL" id="MLYV02001198">
    <property type="protein sequence ID" value="PSR72298.1"/>
    <property type="molecule type" value="Genomic_DNA"/>
</dbReference>
<evidence type="ECO:0000313" key="3">
    <source>
        <dbReference type="Proteomes" id="UP000186601"/>
    </source>
</evidence>
<feature type="region of interest" description="Disordered" evidence="1">
    <location>
        <begin position="20"/>
        <end position="39"/>
    </location>
</feature>
<proteinExistence type="predicted"/>
<evidence type="ECO:0000313" key="2">
    <source>
        <dbReference type="EMBL" id="PSR72298.1"/>
    </source>
</evidence>